<evidence type="ECO:0000313" key="1">
    <source>
        <dbReference type="EMBL" id="GFY56102.1"/>
    </source>
</evidence>
<comment type="caution">
    <text evidence="1">The sequence shown here is derived from an EMBL/GenBank/DDBJ whole genome shotgun (WGS) entry which is preliminary data.</text>
</comment>
<organism evidence="1 2">
    <name type="scientific">Trichonephila inaurata madagascariensis</name>
    <dbReference type="NCBI Taxonomy" id="2747483"/>
    <lineage>
        <taxon>Eukaryota</taxon>
        <taxon>Metazoa</taxon>
        <taxon>Ecdysozoa</taxon>
        <taxon>Arthropoda</taxon>
        <taxon>Chelicerata</taxon>
        <taxon>Arachnida</taxon>
        <taxon>Araneae</taxon>
        <taxon>Araneomorphae</taxon>
        <taxon>Entelegynae</taxon>
        <taxon>Araneoidea</taxon>
        <taxon>Nephilidae</taxon>
        <taxon>Trichonephila</taxon>
        <taxon>Trichonephila inaurata</taxon>
    </lineage>
</organism>
<proteinExistence type="predicted"/>
<dbReference type="EMBL" id="BMAV01010757">
    <property type="protein sequence ID" value="GFY56102.1"/>
    <property type="molecule type" value="Genomic_DNA"/>
</dbReference>
<protein>
    <submittedName>
        <fullName evidence="1">Uncharacterized protein</fullName>
    </submittedName>
</protein>
<gene>
    <name evidence="1" type="ORF">TNIN_318291</name>
</gene>
<reference evidence="1" key="1">
    <citation type="submission" date="2020-08" db="EMBL/GenBank/DDBJ databases">
        <title>Multicomponent nature underlies the extraordinary mechanical properties of spider dragline silk.</title>
        <authorList>
            <person name="Kono N."/>
            <person name="Nakamura H."/>
            <person name="Mori M."/>
            <person name="Yoshida Y."/>
            <person name="Ohtoshi R."/>
            <person name="Malay A.D."/>
            <person name="Moran D.A.P."/>
            <person name="Tomita M."/>
            <person name="Numata K."/>
            <person name="Arakawa K."/>
        </authorList>
    </citation>
    <scope>NUCLEOTIDE SEQUENCE</scope>
</reference>
<name>A0A8X7C7B5_9ARAC</name>
<sequence length="146" mass="16638">MTVGINRKIPRLRRQKNNHLDYQRSPSVTLIDASNKGISSPFSHVLNGVFRALGWNGVLEEMTPFGVLEVNDMMYHLLANRADILVEAIKKCLCDTPVHLLLRERKQLLKKESSSTEDCFLGGKRTSFHTLMVIFRTRNDEKIGLS</sequence>
<keyword evidence="2" id="KW-1185">Reference proteome</keyword>
<accession>A0A8X7C7B5</accession>
<evidence type="ECO:0000313" key="2">
    <source>
        <dbReference type="Proteomes" id="UP000886998"/>
    </source>
</evidence>
<dbReference type="AlphaFoldDB" id="A0A8X7C7B5"/>
<dbReference type="Proteomes" id="UP000886998">
    <property type="component" value="Unassembled WGS sequence"/>
</dbReference>